<dbReference type="PIRSF" id="PIRSF031780">
    <property type="entry name" value="UCP031780"/>
    <property type="match status" value="1"/>
</dbReference>
<gene>
    <name evidence="1" type="ORF">IZ6_23160</name>
</gene>
<name>A0A6S6QX15_9HYPH</name>
<sequence length="104" mass="11432">MTTFDDREAAFERKFVLDEDQRFRATARRNRLLGEWAAAKQGKSGDEAAAYAKTVVAADFAEAGDEDVFKKVRSDLPASVSDDEIRSTMLDLLEKAATEVKAAG</sequence>
<dbReference type="KEGG" id="tso:IZ6_23160"/>
<dbReference type="Proteomes" id="UP000515317">
    <property type="component" value="Chromosome"/>
</dbReference>
<evidence type="ECO:0000313" key="2">
    <source>
        <dbReference type="Proteomes" id="UP000515317"/>
    </source>
</evidence>
<evidence type="ECO:0000313" key="1">
    <source>
        <dbReference type="EMBL" id="BCJ91581.1"/>
    </source>
</evidence>
<dbReference type="InterPro" id="IPR009945">
    <property type="entry name" value="ATPase_inh_sub_z"/>
</dbReference>
<proteinExistence type="predicted"/>
<dbReference type="Gene3D" id="1.10.790.20">
    <property type="entry name" value="Domain of unknown function DUF1476"/>
    <property type="match status" value="1"/>
</dbReference>
<organism evidence="1 2">
    <name type="scientific">Terrihabitans soli</name>
    <dbReference type="NCBI Taxonomy" id="708113"/>
    <lineage>
        <taxon>Bacteria</taxon>
        <taxon>Pseudomonadati</taxon>
        <taxon>Pseudomonadota</taxon>
        <taxon>Alphaproteobacteria</taxon>
        <taxon>Hyphomicrobiales</taxon>
        <taxon>Terrihabitans</taxon>
    </lineage>
</organism>
<dbReference type="Pfam" id="PF07345">
    <property type="entry name" value="ATPaseInh_sub_z"/>
    <property type="match status" value="1"/>
</dbReference>
<dbReference type="EMBL" id="AP023361">
    <property type="protein sequence ID" value="BCJ91581.1"/>
    <property type="molecule type" value="Genomic_DNA"/>
</dbReference>
<protein>
    <recommendedName>
        <fullName evidence="3">DUF1476 domain-containing protein</fullName>
    </recommendedName>
</protein>
<evidence type="ECO:0008006" key="3">
    <source>
        <dbReference type="Google" id="ProtNLM"/>
    </source>
</evidence>
<reference evidence="1 2" key="1">
    <citation type="submission" date="2020-08" db="EMBL/GenBank/DDBJ databases">
        <title>Genome sequence of Rhizobiales bacterium strain IZ6.</title>
        <authorList>
            <person name="Nakai R."/>
            <person name="Naganuma T."/>
        </authorList>
    </citation>
    <scope>NUCLEOTIDE SEQUENCE [LARGE SCALE GENOMIC DNA]</scope>
    <source>
        <strain evidence="1 2">IZ6</strain>
    </source>
</reference>
<dbReference type="RefSeq" id="WP_222875221.1">
    <property type="nucleotide sequence ID" value="NZ_AP023361.1"/>
</dbReference>
<dbReference type="InterPro" id="IPR038293">
    <property type="entry name" value="ATPase_inh_sub_z_sf"/>
</dbReference>
<dbReference type="AlphaFoldDB" id="A0A6S6QX15"/>
<keyword evidence="2" id="KW-1185">Reference proteome</keyword>
<accession>A0A6S6QX15</accession>